<protein>
    <submittedName>
        <fullName evidence="1">Uncharacterized protein</fullName>
    </submittedName>
</protein>
<comment type="caution">
    <text evidence="1">The sequence shown here is derived from an EMBL/GenBank/DDBJ whole genome shotgun (WGS) entry which is preliminary data.</text>
</comment>
<dbReference type="EMBL" id="SACS01000007">
    <property type="protein sequence ID" value="RVU39940.1"/>
    <property type="molecule type" value="Genomic_DNA"/>
</dbReference>
<proteinExistence type="predicted"/>
<accession>A0A437QZM6</accession>
<evidence type="ECO:0000313" key="2">
    <source>
        <dbReference type="Proteomes" id="UP000283077"/>
    </source>
</evidence>
<evidence type="ECO:0000313" key="1">
    <source>
        <dbReference type="EMBL" id="RVU39940.1"/>
    </source>
</evidence>
<dbReference type="OrthoDB" id="6888544at2"/>
<dbReference type="Proteomes" id="UP000283077">
    <property type="component" value="Unassembled WGS sequence"/>
</dbReference>
<name>A0A437QZM6_9GAMM</name>
<gene>
    <name evidence="1" type="ORF">EOE67_08495</name>
</gene>
<dbReference type="AlphaFoldDB" id="A0A437QZM6"/>
<keyword evidence="2" id="KW-1185">Reference proteome</keyword>
<reference evidence="1 2" key="1">
    <citation type="submission" date="2019-01" db="EMBL/GenBank/DDBJ databases">
        <authorList>
            <person name="Chen W.-M."/>
        </authorList>
    </citation>
    <scope>NUCLEOTIDE SEQUENCE [LARGE SCALE GENOMIC DNA]</scope>
    <source>
        <strain evidence="1 2">KYPC3</strain>
    </source>
</reference>
<organism evidence="1 2">
    <name type="scientific">Rheinheimera riviphila</name>
    <dbReference type="NCBI Taxonomy" id="1834037"/>
    <lineage>
        <taxon>Bacteria</taxon>
        <taxon>Pseudomonadati</taxon>
        <taxon>Pseudomonadota</taxon>
        <taxon>Gammaproteobacteria</taxon>
        <taxon>Chromatiales</taxon>
        <taxon>Chromatiaceae</taxon>
        <taxon>Rheinheimera</taxon>
    </lineage>
</organism>
<dbReference type="RefSeq" id="WP_127698671.1">
    <property type="nucleotide sequence ID" value="NZ_SACS01000007.1"/>
</dbReference>
<sequence length="100" mass="11600">MDKQVFMQQAKNQFLQIFQKSKASQPVTVEKHRTEGFLYAGELLGLTDKNELQQLMEQAHLEVFGYPLQDRSAGYQQQRKAALSQGQFQYFDEPAISRRS</sequence>